<accession>A0A2J6PEM6</accession>
<evidence type="ECO:0000256" key="4">
    <source>
        <dbReference type="ARBA" id="ARBA00022989"/>
    </source>
</evidence>
<feature type="transmembrane region" description="Helical" evidence="6">
    <location>
        <begin position="345"/>
        <end position="366"/>
    </location>
</feature>
<keyword evidence="4 6" id="KW-1133">Transmembrane helix</keyword>
<keyword evidence="9" id="KW-1185">Reference proteome</keyword>
<dbReference type="GO" id="GO:0022857">
    <property type="term" value="F:transmembrane transporter activity"/>
    <property type="evidence" value="ECO:0007669"/>
    <property type="project" value="InterPro"/>
</dbReference>
<feature type="transmembrane region" description="Helical" evidence="6">
    <location>
        <begin position="436"/>
        <end position="458"/>
    </location>
</feature>
<dbReference type="InterPro" id="IPR036259">
    <property type="entry name" value="MFS_trans_sf"/>
</dbReference>
<evidence type="ECO:0000256" key="2">
    <source>
        <dbReference type="ARBA" id="ARBA00022448"/>
    </source>
</evidence>
<keyword evidence="3 6" id="KW-0812">Transmembrane</keyword>
<comment type="subcellular location">
    <subcellularLocation>
        <location evidence="1">Membrane</location>
        <topology evidence="1">Multi-pass membrane protein</topology>
    </subcellularLocation>
</comment>
<feature type="domain" description="Major facilitator superfamily (MFS) profile" evidence="7">
    <location>
        <begin position="47"/>
        <end position="463"/>
    </location>
</feature>
<name>A0A2J6PEM6_9HELO</name>
<organism evidence="8 9">
    <name type="scientific">Hyaloscypha hepaticicola</name>
    <dbReference type="NCBI Taxonomy" id="2082293"/>
    <lineage>
        <taxon>Eukaryota</taxon>
        <taxon>Fungi</taxon>
        <taxon>Dikarya</taxon>
        <taxon>Ascomycota</taxon>
        <taxon>Pezizomycotina</taxon>
        <taxon>Leotiomycetes</taxon>
        <taxon>Helotiales</taxon>
        <taxon>Hyaloscyphaceae</taxon>
        <taxon>Hyaloscypha</taxon>
    </lineage>
</organism>
<evidence type="ECO:0000259" key="7">
    <source>
        <dbReference type="PROSITE" id="PS50850"/>
    </source>
</evidence>
<dbReference type="AlphaFoldDB" id="A0A2J6PEM6"/>
<evidence type="ECO:0000256" key="5">
    <source>
        <dbReference type="ARBA" id="ARBA00023136"/>
    </source>
</evidence>
<feature type="transmembrane region" description="Helical" evidence="6">
    <location>
        <begin position="280"/>
        <end position="301"/>
    </location>
</feature>
<dbReference type="FunFam" id="1.20.1250.20:FF:000409">
    <property type="entry name" value="MFS general substrate transporter"/>
    <property type="match status" value="1"/>
</dbReference>
<feature type="transmembrane region" description="Helical" evidence="6">
    <location>
        <begin position="43"/>
        <end position="60"/>
    </location>
</feature>
<dbReference type="Proteomes" id="UP000235672">
    <property type="component" value="Unassembled WGS sequence"/>
</dbReference>
<dbReference type="PANTHER" id="PTHR43791">
    <property type="entry name" value="PERMEASE-RELATED"/>
    <property type="match status" value="1"/>
</dbReference>
<keyword evidence="5 6" id="KW-0472">Membrane</keyword>
<dbReference type="Pfam" id="PF07690">
    <property type="entry name" value="MFS_1"/>
    <property type="match status" value="1"/>
</dbReference>
<dbReference type="OrthoDB" id="3639251at2759"/>
<evidence type="ECO:0000313" key="9">
    <source>
        <dbReference type="Proteomes" id="UP000235672"/>
    </source>
</evidence>
<reference evidence="8 9" key="1">
    <citation type="submission" date="2016-05" db="EMBL/GenBank/DDBJ databases">
        <title>A degradative enzymes factory behind the ericoid mycorrhizal symbiosis.</title>
        <authorList>
            <consortium name="DOE Joint Genome Institute"/>
            <person name="Martino E."/>
            <person name="Morin E."/>
            <person name="Grelet G."/>
            <person name="Kuo A."/>
            <person name="Kohler A."/>
            <person name="Daghino S."/>
            <person name="Barry K."/>
            <person name="Choi C."/>
            <person name="Cichocki N."/>
            <person name="Clum A."/>
            <person name="Copeland A."/>
            <person name="Hainaut M."/>
            <person name="Haridas S."/>
            <person name="Labutti K."/>
            <person name="Lindquist E."/>
            <person name="Lipzen A."/>
            <person name="Khouja H.-R."/>
            <person name="Murat C."/>
            <person name="Ohm R."/>
            <person name="Olson A."/>
            <person name="Spatafora J."/>
            <person name="Veneault-Fourrey C."/>
            <person name="Henrissat B."/>
            <person name="Grigoriev I."/>
            <person name="Martin F."/>
            <person name="Perotto S."/>
        </authorList>
    </citation>
    <scope>NUCLEOTIDE SEQUENCE [LARGE SCALE GENOMIC DNA]</scope>
    <source>
        <strain evidence="8 9">UAMH 7357</strain>
    </source>
</reference>
<keyword evidence="2" id="KW-0813">Transport</keyword>
<feature type="transmembrane region" description="Helical" evidence="6">
    <location>
        <begin position="313"/>
        <end position="333"/>
    </location>
</feature>
<feature type="transmembrane region" description="Helical" evidence="6">
    <location>
        <begin position="175"/>
        <end position="194"/>
    </location>
</feature>
<evidence type="ECO:0000256" key="1">
    <source>
        <dbReference type="ARBA" id="ARBA00004141"/>
    </source>
</evidence>
<sequence>MYQEDLEKSRDGLHVEQTISTDSNDARIAEFTPAEQKRIVRRIDRRLVTTLGILYCASLMDRTNLGSAAIAGMTVDLKLIGARYNIITLIFFIPYVLFQPPATVVLRKVGPRIFLSAITVFWGATMIGFGFAPDWKVLVGLRIILGVLEAGFFPGCAYLLSCWYPRYQLQKRNAVFYLIGSMASALSGILAYGVMQMKGLGGLSGWEWIFVMEGLLTCLVGIAGYFLIVDFPELSKKSWRFLTEREATFVVATIEKDRADAIPEPFKIGAYLKNALDAKVWGFAWLFMLTTTNSYAIAYFLPIILRVGMKFSLAKAQCLVAPPYVAASIVMFTQAHYADKFHLRGPVVVFNAILGLIGLPLLGFATNNGVRYFGVFLATICANANVPAVLTYQANNIRGQWKRAFCSATLVGFGGIGGIIGSTVFREKDSPRYRPGIEACLIANGLVIIIVAVMTLSFRRSNKLADEGGKVIEGQEGFRYTL</sequence>
<dbReference type="FunFam" id="1.20.1250.20:FF:000511">
    <property type="entry name" value="MFS general substrate transporter"/>
    <property type="match status" value="1"/>
</dbReference>
<dbReference type="Gene3D" id="1.20.1250.20">
    <property type="entry name" value="MFS general substrate transporter like domains"/>
    <property type="match status" value="2"/>
</dbReference>
<dbReference type="PROSITE" id="PS50850">
    <property type="entry name" value="MFS"/>
    <property type="match status" value="1"/>
</dbReference>
<dbReference type="PANTHER" id="PTHR43791:SF47">
    <property type="entry name" value="MAJOR FACILITATOR SUPERFAMILY (MFS) PROFILE DOMAIN-CONTAINING PROTEIN-RELATED"/>
    <property type="match status" value="1"/>
</dbReference>
<dbReference type="InterPro" id="IPR020846">
    <property type="entry name" value="MFS_dom"/>
</dbReference>
<dbReference type="EMBL" id="KZ613549">
    <property type="protein sequence ID" value="PMD12492.1"/>
    <property type="molecule type" value="Genomic_DNA"/>
</dbReference>
<dbReference type="InterPro" id="IPR011701">
    <property type="entry name" value="MFS"/>
</dbReference>
<feature type="transmembrane region" description="Helical" evidence="6">
    <location>
        <begin position="372"/>
        <end position="392"/>
    </location>
</feature>
<protein>
    <submittedName>
        <fullName evidence="8">Phthalate transporter</fullName>
    </submittedName>
</protein>
<feature type="transmembrane region" description="Helical" evidence="6">
    <location>
        <begin position="206"/>
        <end position="228"/>
    </location>
</feature>
<proteinExistence type="predicted"/>
<dbReference type="GO" id="GO:0016020">
    <property type="term" value="C:membrane"/>
    <property type="evidence" value="ECO:0007669"/>
    <property type="project" value="UniProtKB-SubCell"/>
</dbReference>
<evidence type="ECO:0000313" key="8">
    <source>
        <dbReference type="EMBL" id="PMD12492.1"/>
    </source>
</evidence>
<feature type="transmembrane region" description="Helical" evidence="6">
    <location>
        <begin position="80"/>
        <end position="98"/>
    </location>
</feature>
<feature type="transmembrane region" description="Helical" evidence="6">
    <location>
        <begin position="143"/>
        <end position="163"/>
    </location>
</feature>
<evidence type="ECO:0000256" key="3">
    <source>
        <dbReference type="ARBA" id="ARBA00022692"/>
    </source>
</evidence>
<evidence type="ECO:0000256" key="6">
    <source>
        <dbReference type="SAM" id="Phobius"/>
    </source>
</evidence>
<gene>
    <name evidence="8" type="ORF">NA56DRAFT_683387</name>
</gene>
<feature type="transmembrane region" description="Helical" evidence="6">
    <location>
        <begin position="404"/>
        <end position="424"/>
    </location>
</feature>
<dbReference type="SUPFAM" id="SSF103473">
    <property type="entry name" value="MFS general substrate transporter"/>
    <property type="match status" value="1"/>
</dbReference>
<feature type="transmembrane region" description="Helical" evidence="6">
    <location>
        <begin position="110"/>
        <end position="131"/>
    </location>
</feature>